<reference evidence="1 2" key="1">
    <citation type="submission" date="2024-04" db="EMBL/GenBank/DDBJ databases">
        <authorList>
            <person name="Fracassetti M."/>
        </authorList>
    </citation>
    <scope>NUCLEOTIDE SEQUENCE [LARGE SCALE GENOMIC DNA]</scope>
</reference>
<evidence type="ECO:0000313" key="1">
    <source>
        <dbReference type="EMBL" id="CAL1394858.1"/>
    </source>
</evidence>
<accession>A0AAV2FAH4</accession>
<organism evidence="1 2">
    <name type="scientific">Linum trigynum</name>
    <dbReference type="NCBI Taxonomy" id="586398"/>
    <lineage>
        <taxon>Eukaryota</taxon>
        <taxon>Viridiplantae</taxon>
        <taxon>Streptophyta</taxon>
        <taxon>Embryophyta</taxon>
        <taxon>Tracheophyta</taxon>
        <taxon>Spermatophyta</taxon>
        <taxon>Magnoliopsida</taxon>
        <taxon>eudicotyledons</taxon>
        <taxon>Gunneridae</taxon>
        <taxon>Pentapetalae</taxon>
        <taxon>rosids</taxon>
        <taxon>fabids</taxon>
        <taxon>Malpighiales</taxon>
        <taxon>Linaceae</taxon>
        <taxon>Linum</taxon>
    </lineage>
</organism>
<gene>
    <name evidence="1" type="ORF">LTRI10_LOCUS35330</name>
</gene>
<name>A0AAV2FAH4_9ROSI</name>
<keyword evidence="2" id="KW-1185">Reference proteome</keyword>
<dbReference type="Proteomes" id="UP001497516">
    <property type="component" value="Chromosome 6"/>
</dbReference>
<dbReference type="AlphaFoldDB" id="A0AAV2FAH4"/>
<dbReference type="EMBL" id="OZ034819">
    <property type="protein sequence ID" value="CAL1394858.1"/>
    <property type="molecule type" value="Genomic_DNA"/>
</dbReference>
<proteinExistence type="predicted"/>
<sequence length="110" mass="12590">MASPDQYLRAELFPSVPRKLLQFPAHDVPEYLHLTTHLPAYGLKHLRKLPRHGFRFLLNLLLKLPSSLATLDLEQVLRILELANICQDHETISVLRSNPSITNQIDGCEQ</sequence>
<protein>
    <submittedName>
        <fullName evidence="1">Uncharacterized protein</fullName>
    </submittedName>
</protein>
<evidence type="ECO:0000313" key="2">
    <source>
        <dbReference type="Proteomes" id="UP001497516"/>
    </source>
</evidence>